<dbReference type="EMBL" id="JAAQHG020000012">
    <property type="protein sequence ID" value="KAL1586857.1"/>
    <property type="molecule type" value="Genomic_DNA"/>
</dbReference>
<dbReference type="InterPro" id="IPR030395">
    <property type="entry name" value="GP_PDE_dom"/>
</dbReference>
<evidence type="ECO:0000256" key="1">
    <source>
        <dbReference type="SAM" id="SignalP"/>
    </source>
</evidence>
<dbReference type="RefSeq" id="XP_069229962.1">
    <property type="nucleotide sequence ID" value="XM_069372768.1"/>
</dbReference>
<sequence length="416" mass="47085">MVPILFAFVILPVCAIAARQPFDVRKIIQAFREPHDDLTVLCAHRGLKWNGTAENSRDAYFRASEAGLECIETDIHLSADGQLPMIHDSGLGRTTDIGEQTGQAAYNPFTGQDYNPKVIDLNFTGPGGVEHLHLRDEQGRVRDEYVPSLPQMIESIHDSGMNVVLELDFKDQDAVEPAYWALKHLTNRAGVPANEWCIYKLQSVWYQTPEEFEALPWVQDAFNNGIQLAFVPVYDPAYEDDFDQLESLRKFAETNYTISAEIELRSVGGPIQNLLDETKNGNISIRTAGTFFAPGDFTYPNTDNVTFFDTANYSLPRDLRVNNSNFVFQDNKAPVLLDSLVGNASTDGHDYRSDFGWILEQKYNWIITDTADEWHVRLRSEGKRNVSWMIADGQDVVDGAALGWYRRRHARDLKGR</sequence>
<keyword evidence="1" id="KW-0732">Signal</keyword>
<dbReference type="Pfam" id="PF03009">
    <property type="entry name" value="GDPD"/>
    <property type="match status" value="1"/>
</dbReference>
<dbReference type="Proteomes" id="UP000803884">
    <property type="component" value="Unassembled WGS sequence"/>
</dbReference>
<organism evidence="3 4">
    <name type="scientific">Cladosporium halotolerans</name>
    <dbReference type="NCBI Taxonomy" id="1052096"/>
    <lineage>
        <taxon>Eukaryota</taxon>
        <taxon>Fungi</taxon>
        <taxon>Dikarya</taxon>
        <taxon>Ascomycota</taxon>
        <taxon>Pezizomycotina</taxon>
        <taxon>Dothideomycetes</taxon>
        <taxon>Dothideomycetidae</taxon>
        <taxon>Cladosporiales</taxon>
        <taxon>Cladosporiaceae</taxon>
        <taxon>Cladosporium</taxon>
    </lineage>
</organism>
<comment type="caution">
    <text evidence="3">The sequence shown here is derived from an EMBL/GenBank/DDBJ whole genome shotgun (WGS) entry which is preliminary data.</text>
</comment>
<name>A0AB34KP63_9PEZI</name>
<reference evidence="3 4" key="1">
    <citation type="journal article" date="2020" name="Microbiol. Resour. Announc.">
        <title>Draft Genome Sequence of a Cladosporium Species Isolated from the Mesophotic Ascidian Didemnum maculosum.</title>
        <authorList>
            <person name="Gioti A."/>
            <person name="Siaperas R."/>
            <person name="Nikolaivits E."/>
            <person name="Le Goff G."/>
            <person name="Ouazzani J."/>
            <person name="Kotoulas G."/>
            <person name="Topakas E."/>
        </authorList>
    </citation>
    <scope>NUCLEOTIDE SEQUENCE [LARGE SCALE GENOMIC DNA]</scope>
    <source>
        <strain evidence="3 4">TM138-S3</strain>
    </source>
</reference>
<dbReference type="GO" id="GO:0006629">
    <property type="term" value="P:lipid metabolic process"/>
    <property type="evidence" value="ECO:0007669"/>
    <property type="project" value="InterPro"/>
</dbReference>
<proteinExistence type="predicted"/>
<dbReference type="InterPro" id="IPR017946">
    <property type="entry name" value="PLC-like_Pdiesterase_TIM-brl"/>
</dbReference>
<dbReference type="AlphaFoldDB" id="A0AB34KP63"/>
<feature type="domain" description="GP-PDE" evidence="2">
    <location>
        <begin position="44"/>
        <end position="174"/>
    </location>
</feature>
<keyword evidence="4" id="KW-1185">Reference proteome</keyword>
<evidence type="ECO:0000313" key="3">
    <source>
        <dbReference type="EMBL" id="KAL1586857.1"/>
    </source>
</evidence>
<dbReference type="SUPFAM" id="SSF51695">
    <property type="entry name" value="PLC-like phosphodiesterases"/>
    <property type="match status" value="1"/>
</dbReference>
<dbReference type="GO" id="GO:0008081">
    <property type="term" value="F:phosphoric diester hydrolase activity"/>
    <property type="evidence" value="ECO:0007669"/>
    <property type="project" value="InterPro"/>
</dbReference>
<protein>
    <recommendedName>
        <fullName evidence="2">GP-PDE domain-containing protein</fullName>
    </recommendedName>
</protein>
<evidence type="ECO:0000313" key="4">
    <source>
        <dbReference type="Proteomes" id="UP000803884"/>
    </source>
</evidence>
<feature type="chain" id="PRO_5044253421" description="GP-PDE domain-containing protein" evidence="1">
    <location>
        <begin position="18"/>
        <end position="416"/>
    </location>
</feature>
<feature type="signal peptide" evidence="1">
    <location>
        <begin position="1"/>
        <end position="17"/>
    </location>
</feature>
<dbReference type="PANTHER" id="PTHR43805:SF1">
    <property type="entry name" value="GP-PDE DOMAIN-CONTAINING PROTEIN"/>
    <property type="match status" value="1"/>
</dbReference>
<dbReference type="GeneID" id="96005606"/>
<accession>A0AB34KP63</accession>
<evidence type="ECO:0000259" key="2">
    <source>
        <dbReference type="Pfam" id="PF03009"/>
    </source>
</evidence>
<dbReference type="PANTHER" id="PTHR43805">
    <property type="entry name" value="GLYCEROPHOSPHORYL DIESTER PHOSPHODIESTERASE"/>
    <property type="match status" value="1"/>
</dbReference>
<dbReference type="Gene3D" id="3.20.20.190">
    <property type="entry name" value="Phosphatidylinositol (PI) phosphodiesterase"/>
    <property type="match status" value="1"/>
</dbReference>
<gene>
    <name evidence="3" type="ORF">WHR41_04162</name>
</gene>